<name>A0A915L7R9_ROMCU</name>
<protein>
    <submittedName>
        <fullName evidence="3">Uncharacterized protein</fullName>
    </submittedName>
</protein>
<proteinExistence type="predicted"/>
<keyword evidence="2" id="KW-1185">Reference proteome</keyword>
<sequence>MLPPSTSHTECGKTPSERTTHRREQCNQQKARKTTGQTSSQTNTAAESHDHKKSSAGQSTAECPPPNQRVTVPLTSLIPMRTVIKKKPNNRTLQVATAVNTNAVPMHHRTAPKENKCARCTLPVFTKRVQCQNPETLGSLEKSTKTGVQGSTTTTASDGCGTSHVIFNGATAYGHVTVAHGPDIHPGNYLNTHHVAAAYGPNIGSNHYTRLTIIGCQDSTGTGSSPVNWYRTLFQTTFVE</sequence>
<evidence type="ECO:0000313" key="2">
    <source>
        <dbReference type="Proteomes" id="UP000887565"/>
    </source>
</evidence>
<dbReference type="AlphaFoldDB" id="A0A915L7R9"/>
<feature type="compositionally biased region" description="Polar residues" evidence="1">
    <location>
        <begin position="26"/>
        <end position="46"/>
    </location>
</feature>
<reference evidence="3" key="1">
    <citation type="submission" date="2022-11" db="UniProtKB">
        <authorList>
            <consortium name="WormBaseParasite"/>
        </authorList>
    </citation>
    <scope>IDENTIFICATION</scope>
</reference>
<feature type="compositionally biased region" description="Basic and acidic residues" evidence="1">
    <location>
        <begin position="15"/>
        <end position="25"/>
    </location>
</feature>
<evidence type="ECO:0000256" key="1">
    <source>
        <dbReference type="SAM" id="MobiDB-lite"/>
    </source>
</evidence>
<organism evidence="2 3">
    <name type="scientific">Romanomermis culicivorax</name>
    <name type="common">Nematode worm</name>
    <dbReference type="NCBI Taxonomy" id="13658"/>
    <lineage>
        <taxon>Eukaryota</taxon>
        <taxon>Metazoa</taxon>
        <taxon>Ecdysozoa</taxon>
        <taxon>Nematoda</taxon>
        <taxon>Enoplea</taxon>
        <taxon>Dorylaimia</taxon>
        <taxon>Mermithida</taxon>
        <taxon>Mermithoidea</taxon>
        <taxon>Mermithidae</taxon>
        <taxon>Romanomermis</taxon>
    </lineage>
</organism>
<dbReference type="WBParaSite" id="nRc.2.0.1.t46862-RA">
    <property type="protein sequence ID" value="nRc.2.0.1.t46862-RA"/>
    <property type="gene ID" value="nRc.2.0.1.g46862"/>
</dbReference>
<accession>A0A915L7R9</accession>
<dbReference type="Proteomes" id="UP000887565">
    <property type="component" value="Unplaced"/>
</dbReference>
<evidence type="ECO:0000313" key="3">
    <source>
        <dbReference type="WBParaSite" id="nRc.2.0.1.t46862-RA"/>
    </source>
</evidence>
<feature type="region of interest" description="Disordered" evidence="1">
    <location>
        <begin position="1"/>
        <end position="74"/>
    </location>
</feature>